<comment type="similarity">
    <text evidence="3">Belongs to the CTU2/NCS2 family.</text>
</comment>
<dbReference type="PANTHER" id="PTHR20882">
    <property type="entry name" value="CYTOPLASMIC TRNA 2-THIOLATION PROTEIN 2"/>
    <property type="match status" value="1"/>
</dbReference>
<evidence type="ECO:0000259" key="5">
    <source>
        <dbReference type="PROSITE" id="PS50835"/>
    </source>
</evidence>
<dbReference type="PROSITE" id="PS50835">
    <property type="entry name" value="IG_LIKE"/>
    <property type="match status" value="1"/>
</dbReference>
<dbReference type="Gene3D" id="3.40.50.620">
    <property type="entry name" value="HUPs"/>
    <property type="match status" value="1"/>
</dbReference>
<evidence type="ECO:0000256" key="2">
    <source>
        <dbReference type="ARBA" id="ARBA00022694"/>
    </source>
</evidence>
<organism evidence="6 7">
    <name type="scientific">Yarrowia lipolytica</name>
    <name type="common">Candida lipolytica</name>
    <dbReference type="NCBI Taxonomy" id="4952"/>
    <lineage>
        <taxon>Eukaryota</taxon>
        <taxon>Fungi</taxon>
        <taxon>Dikarya</taxon>
        <taxon>Ascomycota</taxon>
        <taxon>Saccharomycotina</taxon>
        <taxon>Dipodascomycetes</taxon>
        <taxon>Dipodascales</taxon>
        <taxon>Dipodascales incertae sedis</taxon>
        <taxon>Yarrowia</taxon>
    </lineage>
</organism>
<dbReference type="GO" id="GO:0032447">
    <property type="term" value="P:protein urmylation"/>
    <property type="evidence" value="ECO:0007669"/>
    <property type="project" value="UniProtKB-UniRule"/>
</dbReference>
<keyword evidence="2 3" id="KW-0819">tRNA processing</keyword>
<dbReference type="Proteomes" id="UP000182444">
    <property type="component" value="Chromosome 1B"/>
</dbReference>
<dbReference type="eggNOG" id="KOG2594">
    <property type="taxonomic scope" value="Eukaryota"/>
</dbReference>
<proteinExistence type="inferred from homology"/>
<evidence type="ECO:0000256" key="3">
    <source>
        <dbReference type="HAMAP-Rule" id="MF_03054"/>
    </source>
</evidence>
<dbReference type="AlphaFoldDB" id="A0A1D8N777"/>
<dbReference type="GO" id="GO:0005829">
    <property type="term" value="C:cytosol"/>
    <property type="evidence" value="ECO:0007669"/>
    <property type="project" value="TreeGrafter"/>
</dbReference>
<dbReference type="GO" id="GO:0016779">
    <property type="term" value="F:nucleotidyltransferase activity"/>
    <property type="evidence" value="ECO:0007669"/>
    <property type="project" value="UniProtKB-UniRule"/>
</dbReference>
<dbReference type="OMA" id="KQRKQMM"/>
<evidence type="ECO:0000313" key="6">
    <source>
        <dbReference type="EMBL" id="AOW01498.1"/>
    </source>
</evidence>
<dbReference type="KEGG" id="yli:2906688"/>
<protein>
    <recommendedName>
        <fullName evidence="3">Cytoplasmic tRNA 2-thiolation protein 2</fullName>
    </recommendedName>
</protein>
<comment type="subcellular location">
    <subcellularLocation>
        <location evidence="3">Cytoplasm</location>
    </subcellularLocation>
</comment>
<sequence>MSAESTCRRCDGPTAIKTRQANFCQPCFITFIQQKQRKAMEGCKVLFARPGCVLPPAINILVPISFGQSSLALLDMAHAQLEEQAKTYENAAGFTLNAVFIDCSEADPLEKEPNQIISELEKRFAHAKFTCIPLSKAFEGASSVTLKHNRDYTSFVSGISEEPTSVQQLLSCIGTKSAREDIISVLQRHLIIEEAKKQNESLPTTVAWGHNATRLAELTLSLTIKGRGNRIHAQVLEHKNPKDSISGLPEIHPLNDVLSYEIPFYNSFRNVSDLAVDTVSKPSQVTKNLSIDQLMHQYFENIQTNFPSIASTVVRTAAKLDDPNAAKQGLTPCLICASPVDPNQSLAWLTNITVNEPAAPETEEEEELSKKAHMEKSQEKTGDADRHLPVPNLCYGCIITIRDTDSFTFPKRASKQDILDEFTL</sequence>
<dbReference type="GeneID" id="2906688"/>
<evidence type="ECO:0000256" key="1">
    <source>
        <dbReference type="ARBA" id="ARBA00022490"/>
    </source>
</evidence>
<feature type="domain" description="Ig-like" evidence="5">
    <location>
        <begin position="307"/>
        <end position="408"/>
    </location>
</feature>
<dbReference type="GO" id="GO:0000049">
    <property type="term" value="F:tRNA binding"/>
    <property type="evidence" value="ECO:0007669"/>
    <property type="project" value="InterPro"/>
</dbReference>
<gene>
    <name evidence="3" type="primary">NCS2</name>
    <name evidence="3" type="synonym">CTU2</name>
    <name evidence="6" type="ORF">YALI1_B13886g</name>
</gene>
<dbReference type="UniPathway" id="UPA00988"/>
<dbReference type="EMBL" id="CP017554">
    <property type="protein sequence ID" value="AOW01498.1"/>
    <property type="molecule type" value="Genomic_DNA"/>
</dbReference>
<dbReference type="InterPro" id="IPR014729">
    <property type="entry name" value="Rossmann-like_a/b/a_fold"/>
</dbReference>
<comment type="pathway">
    <text evidence="3">tRNA modification; 5-methoxycarbonylmethyl-2-thiouridine-tRNA biosynthesis.</text>
</comment>
<name>A0A1D8N777_YARLL</name>
<reference evidence="6 7" key="1">
    <citation type="journal article" date="2016" name="PLoS ONE">
        <title>Sequence Assembly of Yarrowia lipolytica Strain W29/CLIB89 Shows Transposable Element Diversity.</title>
        <authorList>
            <person name="Magnan C."/>
            <person name="Yu J."/>
            <person name="Chang I."/>
            <person name="Jahn E."/>
            <person name="Kanomata Y."/>
            <person name="Wu J."/>
            <person name="Zeller M."/>
            <person name="Oakes M."/>
            <person name="Baldi P."/>
            <person name="Sandmeyer S."/>
        </authorList>
    </citation>
    <scope>NUCLEOTIDE SEQUENCE [LARGE SCALE GENOMIC DNA]</scope>
    <source>
        <strain evidence="7">CLIB89(W29)</strain>
    </source>
</reference>
<dbReference type="VEuPathDB" id="FungiDB:YALI0_B10263g"/>
<dbReference type="HAMAP" id="MF_03054">
    <property type="entry name" value="CTU2"/>
    <property type="match status" value="1"/>
</dbReference>
<dbReference type="GO" id="GO:0016783">
    <property type="term" value="F:sulfurtransferase activity"/>
    <property type="evidence" value="ECO:0007669"/>
    <property type="project" value="TreeGrafter"/>
</dbReference>
<feature type="compositionally biased region" description="Basic and acidic residues" evidence="4">
    <location>
        <begin position="368"/>
        <end position="385"/>
    </location>
</feature>
<evidence type="ECO:0000256" key="4">
    <source>
        <dbReference type="SAM" id="MobiDB-lite"/>
    </source>
</evidence>
<dbReference type="VEuPathDB" id="FungiDB:YALI1_B13886g"/>
<keyword evidence="1 3" id="KW-0963">Cytoplasm</keyword>
<dbReference type="GO" id="GO:0002143">
    <property type="term" value="P:tRNA wobble position uridine thiolation"/>
    <property type="evidence" value="ECO:0007669"/>
    <property type="project" value="TreeGrafter"/>
</dbReference>
<dbReference type="PANTHER" id="PTHR20882:SF14">
    <property type="entry name" value="CYTOPLASMIC TRNA 2-THIOLATION PROTEIN 2"/>
    <property type="match status" value="1"/>
</dbReference>
<comment type="function">
    <text evidence="3">Plays a central role in 2-thiolation of mcm(5)S(2)U at tRNA wobble positions of tRNA(Lys), tRNA(Glu) and tRNA(Gln). May act by forming a heterodimer with NCS6 that ligates sulfur from thiocarboxylated URM1 onto the uridine of tRNAs at wobble position. Prior mcm(5) tRNA modification by the elongator complex is required for 2-thiolation. May also be involved in protein urmylation.</text>
</comment>
<dbReference type="InterPro" id="IPR007110">
    <property type="entry name" value="Ig-like_dom"/>
</dbReference>
<dbReference type="InterPro" id="IPR019407">
    <property type="entry name" value="CTU2"/>
</dbReference>
<dbReference type="Pfam" id="PF10288">
    <property type="entry name" value="CTU2"/>
    <property type="match status" value="1"/>
</dbReference>
<feature type="region of interest" description="Disordered" evidence="4">
    <location>
        <begin position="357"/>
        <end position="385"/>
    </location>
</feature>
<evidence type="ECO:0000313" key="7">
    <source>
        <dbReference type="Proteomes" id="UP000182444"/>
    </source>
</evidence>
<accession>A0A1D8N777</accession>